<dbReference type="CDD" id="cd07814">
    <property type="entry name" value="SRPBCC_CalC_Aha1-like"/>
    <property type="match status" value="1"/>
</dbReference>
<dbReference type="Gene3D" id="3.30.530.20">
    <property type="match status" value="1"/>
</dbReference>
<evidence type="ECO:0000259" key="2">
    <source>
        <dbReference type="Pfam" id="PF08327"/>
    </source>
</evidence>
<organism evidence="3 4">
    <name type="scientific">Streptomyces marokkonensis</name>
    <dbReference type="NCBI Taxonomy" id="324855"/>
    <lineage>
        <taxon>Bacteria</taxon>
        <taxon>Bacillati</taxon>
        <taxon>Actinomycetota</taxon>
        <taxon>Actinomycetes</taxon>
        <taxon>Kitasatosporales</taxon>
        <taxon>Streptomycetaceae</taxon>
        <taxon>Streptomyces</taxon>
    </lineage>
</organism>
<evidence type="ECO:0000313" key="3">
    <source>
        <dbReference type="EMBL" id="GAA3971793.1"/>
    </source>
</evidence>
<dbReference type="Pfam" id="PF08327">
    <property type="entry name" value="AHSA1"/>
    <property type="match status" value="1"/>
</dbReference>
<reference evidence="4" key="1">
    <citation type="journal article" date="2019" name="Int. J. Syst. Evol. Microbiol.">
        <title>The Global Catalogue of Microorganisms (GCM) 10K type strain sequencing project: providing services to taxonomists for standard genome sequencing and annotation.</title>
        <authorList>
            <consortium name="The Broad Institute Genomics Platform"/>
            <consortium name="The Broad Institute Genome Sequencing Center for Infectious Disease"/>
            <person name="Wu L."/>
            <person name="Ma J."/>
        </authorList>
    </citation>
    <scope>NUCLEOTIDE SEQUENCE [LARGE SCALE GENOMIC DNA]</scope>
    <source>
        <strain evidence="4">JCM 17027</strain>
    </source>
</reference>
<gene>
    <name evidence="3" type="ORF">GCM10022384_23330</name>
</gene>
<protein>
    <submittedName>
        <fullName evidence="3">SRPBCC domain-containing protein</fullName>
    </submittedName>
</protein>
<evidence type="ECO:0000313" key="4">
    <source>
        <dbReference type="Proteomes" id="UP001500034"/>
    </source>
</evidence>
<proteinExistence type="inferred from homology"/>
<dbReference type="Proteomes" id="UP001500034">
    <property type="component" value="Unassembled WGS sequence"/>
</dbReference>
<dbReference type="EMBL" id="BAABCQ010000034">
    <property type="protein sequence ID" value="GAA3971793.1"/>
    <property type="molecule type" value="Genomic_DNA"/>
</dbReference>
<dbReference type="RefSeq" id="WP_345591654.1">
    <property type="nucleotide sequence ID" value="NZ_BAABCQ010000034.1"/>
</dbReference>
<dbReference type="InterPro" id="IPR023393">
    <property type="entry name" value="START-like_dom_sf"/>
</dbReference>
<feature type="domain" description="Activator of Hsp90 ATPase homologue 1/2-like C-terminal" evidence="2">
    <location>
        <begin position="22"/>
        <end position="145"/>
    </location>
</feature>
<evidence type="ECO:0000256" key="1">
    <source>
        <dbReference type="ARBA" id="ARBA00006817"/>
    </source>
</evidence>
<comment type="similarity">
    <text evidence="1">Belongs to the AHA1 family.</text>
</comment>
<dbReference type="InterPro" id="IPR013538">
    <property type="entry name" value="ASHA1/2-like_C"/>
</dbReference>
<keyword evidence="4" id="KW-1185">Reference proteome</keyword>
<accession>A0ABP7PWV0</accession>
<name>A0ABP7PWV0_9ACTN</name>
<dbReference type="SUPFAM" id="SSF55961">
    <property type="entry name" value="Bet v1-like"/>
    <property type="match status" value="1"/>
</dbReference>
<comment type="caution">
    <text evidence="3">The sequence shown here is derived from an EMBL/GenBank/DDBJ whole genome shotgun (WGS) entry which is preliminary data.</text>
</comment>
<sequence length="151" mass="16368">MSTEQTTAAENGFSYTLTRTLDASAARIWQAWTTPDQYAQWAHAAPGTVELDVRPGGSWKSTMLTPDGTEVPLTGTYQQVTENRHLTIGMDVPGRPDPATMTMELTEEGPRNTVITLRQTCDTAEERDMAEQGSGMLLDGLTAFLSDGAKA</sequence>